<dbReference type="GO" id="GO:0003724">
    <property type="term" value="F:RNA helicase activity"/>
    <property type="evidence" value="ECO:0007669"/>
    <property type="project" value="UniProtKB-EC"/>
</dbReference>
<dbReference type="InterPro" id="IPR014001">
    <property type="entry name" value="Helicase_ATP-bd"/>
</dbReference>
<reference evidence="10" key="1">
    <citation type="submission" date="2021-01" db="UniProtKB">
        <authorList>
            <consortium name="EnsemblMetazoa"/>
        </authorList>
    </citation>
    <scope>IDENTIFICATION</scope>
</reference>
<evidence type="ECO:0000256" key="2">
    <source>
        <dbReference type="ARBA" id="ARBA00022741"/>
    </source>
</evidence>
<proteinExistence type="predicted"/>
<dbReference type="KEGG" id="nvi:100120187"/>
<dbReference type="SUPFAM" id="SSF52540">
    <property type="entry name" value="P-loop containing nucleoside triphosphate hydrolases"/>
    <property type="match status" value="1"/>
</dbReference>
<dbReference type="GO" id="GO:0016787">
    <property type="term" value="F:hydrolase activity"/>
    <property type="evidence" value="ECO:0007669"/>
    <property type="project" value="UniProtKB-KW"/>
</dbReference>
<gene>
    <name evidence="10" type="primary">100120187</name>
</gene>
<organism evidence="10 11">
    <name type="scientific">Nasonia vitripennis</name>
    <name type="common">Parasitic wasp</name>
    <dbReference type="NCBI Taxonomy" id="7425"/>
    <lineage>
        <taxon>Eukaryota</taxon>
        <taxon>Metazoa</taxon>
        <taxon>Ecdysozoa</taxon>
        <taxon>Arthropoda</taxon>
        <taxon>Hexapoda</taxon>
        <taxon>Insecta</taxon>
        <taxon>Pterygota</taxon>
        <taxon>Neoptera</taxon>
        <taxon>Endopterygota</taxon>
        <taxon>Hymenoptera</taxon>
        <taxon>Apocrita</taxon>
        <taxon>Proctotrupomorpha</taxon>
        <taxon>Chalcidoidea</taxon>
        <taxon>Pteromalidae</taxon>
        <taxon>Pteromalinae</taxon>
        <taxon>Nasonia</taxon>
    </lineage>
</organism>
<keyword evidence="2" id="KW-0547">Nucleotide-binding</keyword>
<evidence type="ECO:0000256" key="5">
    <source>
        <dbReference type="ARBA" id="ARBA00022840"/>
    </source>
</evidence>
<dbReference type="OrthoDB" id="10256233at2759"/>
<dbReference type="CDD" id="cd18787">
    <property type="entry name" value="SF2_C_DEAD"/>
    <property type="match status" value="1"/>
</dbReference>
<feature type="domain" description="Helicase C-terminal" evidence="8">
    <location>
        <begin position="366"/>
        <end position="516"/>
    </location>
</feature>
<sequence length="554" mass="62474">MFPRFCKLCYQVVDESIIKLRRFSSVQHSNATSEEFGDEEYEFKEDLQPVDVPIEKPKRKLIIKCKNPALNFYEGQTYPKFQPIPLASRGWHHRKSDGDYFTIYPTDTFDFNGIDTSASFRDVNLNEVLLQNLVDNNIIHPTTIQKLGIPKILEGRNVILTAETGCGKTFAFLVPLLQQIIELKPKRDRGFNRPLGLVLTPSRELTFQISKAAKKLAKNLGINIVTLVGGKTKKIMLNPPVGDIDLVIATLGVMSKLVTTNIYKMDEVRHVVLDEADTLFDDTFNDKLHYFLKKIPLGDEQQIVGDYPTTAQLTLNSATMPQDLPATLNTIIDTASLLPIGTGKEHKITVRQKFFRVIGPNKPMMLLKVIKPKIKSKTPIIIFANTSATCNFASIFLKQFNISALILHGNMPAMLRRNKFSEFQNGIHNIMIATDAGARGLDTTTAKDVINYDLPLISAEYVHRCGRIGRIGSPKDCRVINLISRPLEIVLTSKIEFAARKGNSIPMVDLLHNKDIEEGEFLRPNELQNYNDMEASQAETLKEMAEDFPHRLPH</sequence>
<evidence type="ECO:0000256" key="1">
    <source>
        <dbReference type="ARBA" id="ARBA00012552"/>
    </source>
</evidence>
<name>A0A7M7G4K0_NASVI</name>
<dbReference type="GO" id="GO:0003676">
    <property type="term" value="F:nucleic acid binding"/>
    <property type="evidence" value="ECO:0007669"/>
    <property type="project" value="InterPro"/>
</dbReference>
<feature type="short sequence motif" description="Q motif" evidence="6">
    <location>
        <begin position="118"/>
        <end position="146"/>
    </location>
</feature>
<dbReference type="EnsemblMetazoa" id="XM_001603800">
    <property type="protein sequence ID" value="XP_001603850"/>
    <property type="gene ID" value="LOC100120187"/>
</dbReference>
<accession>A0A7M7G4K0</accession>
<dbReference type="InterPro" id="IPR001650">
    <property type="entry name" value="Helicase_C-like"/>
</dbReference>
<dbReference type="AlphaFoldDB" id="A0A7M7G4K0"/>
<dbReference type="OMA" id="SFVRRAW"/>
<feature type="domain" description="Helicase ATP-binding" evidence="7">
    <location>
        <begin position="149"/>
        <end position="338"/>
    </location>
</feature>
<dbReference type="Pfam" id="PF00270">
    <property type="entry name" value="DEAD"/>
    <property type="match status" value="1"/>
</dbReference>
<dbReference type="SMR" id="A0A7M7G4K0"/>
<evidence type="ECO:0000256" key="3">
    <source>
        <dbReference type="ARBA" id="ARBA00022801"/>
    </source>
</evidence>
<dbReference type="PANTHER" id="PTHR47960">
    <property type="entry name" value="DEAD-BOX ATP-DEPENDENT RNA HELICASE 50"/>
    <property type="match status" value="1"/>
</dbReference>
<keyword evidence="4" id="KW-0347">Helicase</keyword>
<dbReference type="FunCoup" id="A0A7M7G4K0">
    <property type="interactions" value="1364"/>
</dbReference>
<dbReference type="Pfam" id="PF00271">
    <property type="entry name" value="Helicase_C"/>
    <property type="match status" value="1"/>
</dbReference>
<dbReference type="PROSITE" id="PS51195">
    <property type="entry name" value="Q_MOTIF"/>
    <property type="match status" value="1"/>
</dbReference>
<dbReference type="InterPro" id="IPR014014">
    <property type="entry name" value="RNA_helicase_DEAD_Q_motif"/>
</dbReference>
<keyword evidence="11" id="KW-1185">Reference proteome</keyword>
<dbReference type="SMART" id="SM00490">
    <property type="entry name" value="HELICc"/>
    <property type="match status" value="1"/>
</dbReference>
<evidence type="ECO:0000256" key="6">
    <source>
        <dbReference type="PROSITE-ProRule" id="PRU00552"/>
    </source>
</evidence>
<evidence type="ECO:0000313" key="10">
    <source>
        <dbReference type="EnsemblMetazoa" id="XP_001603850"/>
    </source>
</evidence>
<dbReference type="PROSITE" id="PS51192">
    <property type="entry name" value="HELICASE_ATP_BIND_1"/>
    <property type="match status" value="1"/>
</dbReference>
<dbReference type="EC" id="3.6.4.13" evidence="1"/>
<dbReference type="InParanoid" id="A0A7M7G4K0"/>
<dbReference type="GO" id="GO:0005524">
    <property type="term" value="F:ATP binding"/>
    <property type="evidence" value="ECO:0007669"/>
    <property type="project" value="UniProtKB-KW"/>
</dbReference>
<evidence type="ECO:0000259" key="7">
    <source>
        <dbReference type="PROSITE" id="PS51192"/>
    </source>
</evidence>
<feature type="domain" description="DEAD-box RNA helicase Q" evidence="9">
    <location>
        <begin position="118"/>
        <end position="146"/>
    </location>
</feature>
<dbReference type="Proteomes" id="UP000002358">
    <property type="component" value="Chromosome 4"/>
</dbReference>
<dbReference type="PROSITE" id="PS51194">
    <property type="entry name" value="HELICASE_CTER"/>
    <property type="match status" value="1"/>
</dbReference>
<keyword evidence="3" id="KW-0378">Hydrolase</keyword>
<evidence type="ECO:0000313" key="11">
    <source>
        <dbReference type="Proteomes" id="UP000002358"/>
    </source>
</evidence>
<dbReference type="InterPro" id="IPR027417">
    <property type="entry name" value="P-loop_NTPase"/>
</dbReference>
<dbReference type="InterPro" id="IPR011545">
    <property type="entry name" value="DEAD/DEAH_box_helicase_dom"/>
</dbReference>
<dbReference type="Gene3D" id="3.40.50.300">
    <property type="entry name" value="P-loop containing nucleotide triphosphate hydrolases"/>
    <property type="match status" value="2"/>
</dbReference>
<keyword evidence="5" id="KW-0067">ATP-binding</keyword>
<evidence type="ECO:0000259" key="8">
    <source>
        <dbReference type="PROSITE" id="PS51194"/>
    </source>
</evidence>
<dbReference type="SMART" id="SM00487">
    <property type="entry name" value="DEXDc"/>
    <property type="match status" value="1"/>
</dbReference>
<protein>
    <recommendedName>
        <fullName evidence="1">RNA helicase</fullName>
        <ecNumber evidence="1">3.6.4.13</ecNumber>
    </recommendedName>
</protein>
<evidence type="ECO:0000256" key="4">
    <source>
        <dbReference type="ARBA" id="ARBA00022806"/>
    </source>
</evidence>
<evidence type="ECO:0000259" key="9">
    <source>
        <dbReference type="PROSITE" id="PS51195"/>
    </source>
</evidence>